<protein>
    <submittedName>
        <fullName evidence="3">Undecaprenyl-diphosphatase</fullName>
    </submittedName>
</protein>
<accession>A0A2N1UN94</accession>
<dbReference type="Pfam" id="PF01569">
    <property type="entry name" value="PAP2"/>
    <property type="match status" value="1"/>
</dbReference>
<dbReference type="PANTHER" id="PTHR14969">
    <property type="entry name" value="SPHINGOSINE-1-PHOSPHATE PHOSPHOHYDROLASE"/>
    <property type="match status" value="1"/>
</dbReference>
<feature type="domain" description="Phosphatidic acid phosphatase type 2/haloperoxidase" evidence="2">
    <location>
        <begin position="54"/>
        <end position="163"/>
    </location>
</feature>
<keyword evidence="1" id="KW-1133">Transmembrane helix</keyword>
<evidence type="ECO:0000259" key="2">
    <source>
        <dbReference type="SMART" id="SM00014"/>
    </source>
</evidence>
<dbReference type="EMBL" id="PGYQ01000009">
    <property type="protein sequence ID" value="PKL72279.1"/>
    <property type="molecule type" value="Genomic_DNA"/>
</dbReference>
<feature type="transmembrane region" description="Helical" evidence="1">
    <location>
        <begin position="150"/>
        <end position="168"/>
    </location>
</feature>
<sequence length="174" mass="20233">MDFPLFQIINNWANKNIWLDYFMIFCAEYLIFGLFLILVFLFFFLKEKTKKIQLIILALGSTALAWFLNQLISLIHFRQRPFISHHDIVQLVQHASDKSFPSDHTTISFALGFSIFLLNKKIGTIALVCAFFVAFARIFCGLHYPLDIFGGIIMAFCVVWIIQKIILFSKKLKN</sequence>
<dbReference type="SMART" id="SM00014">
    <property type="entry name" value="acidPPc"/>
    <property type="match status" value="1"/>
</dbReference>
<feature type="transmembrane region" description="Helical" evidence="1">
    <location>
        <begin position="125"/>
        <end position="144"/>
    </location>
</feature>
<dbReference type="InterPro" id="IPR000326">
    <property type="entry name" value="PAP2/HPO"/>
</dbReference>
<feature type="transmembrane region" description="Helical" evidence="1">
    <location>
        <begin position="52"/>
        <end position="72"/>
    </location>
</feature>
<dbReference type="InterPro" id="IPR036938">
    <property type="entry name" value="PAP2/HPO_sf"/>
</dbReference>
<evidence type="ECO:0000313" key="3">
    <source>
        <dbReference type="EMBL" id="PKL72279.1"/>
    </source>
</evidence>
<name>A0A2N1UN94_9BACT</name>
<dbReference type="Gene3D" id="1.20.144.10">
    <property type="entry name" value="Phosphatidic acid phosphatase type 2/haloperoxidase"/>
    <property type="match status" value="1"/>
</dbReference>
<dbReference type="AlphaFoldDB" id="A0A2N1UN94"/>
<comment type="caution">
    <text evidence="3">The sequence shown here is derived from an EMBL/GenBank/DDBJ whole genome shotgun (WGS) entry which is preliminary data.</text>
</comment>
<gene>
    <name evidence="3" type="ORF">CVV26_02280</name>
</gene>
<evidence type="ECO:0000313" key="4">
    <source>
        <dbReference type="Proteomes" id="UP000233414"/>
    </source>
</evidence>
<dbReference type="Proteomes" id="UP000233414">
    <property type="component" value="Unassembled WGS sequence"/>
</dbReference>
<proteinExistence type="predicted"/>
<keyword evidence="1" id="KW-0472">Membrane</keyword>
<dbReference type="SUPFAM" id="SSF48317">
    <property type="entry name" value="Acid phosphatase/Vanadium-dependent haloperoxidase"/>
    <property type="match status" value="1"/>
</dbReference>
<dbReference type="PANTHER" id="PTHR14969:SF58">
    <property type="entry name" value="UNDECAPRENYL-DIPHOSPHATASE BCRC"/>
    <property type="match status" value="1"/>
</dbReference>
<keyword evidence="1" id="KW-0812">Transmembrane</keyword>
<organism evidence="3 4">
    <name type="scientific">Candidatus Kuenenbacteria bacterium HGW-Kuenenbacteria-1</name>
    <dbReference type="NCBI Taxonomy" id="2013812"/>
    <lineage>
        <taxon>Bacteria</taxon>
        <taxon>Candidatus Kueneniibacteriota</taxon>
    </lineage>
</organism>
<feature type="transmembrane region" description="Helical" evidence="1">
    <location>
        <begin position="21"/>
        <end position="45"/>
    </location>
</feature>
<reference evidence="3 4" key="1">
    <citation type="journal article" date="2017" name="ISME J.">
        <title>Potential for microbial H2 and metal transformations associated with novel bacteria and archaea in deep terrestrial subsurface sediments.</title>
        <authorList>
            <person name="Hernsdorf A.W."/>
            <person name="Amano Y."/>
            <person name="Miyakawa K."/>
            <person name="Ise K."/>
            <person name="Suzuki Y."/>
            <person name="Anantharaman K."/>
            <person name="Probst A."/>
            <person name="Burstein D."/>
            <person name="Thomas B.C."/>
            <person name="Banfield J.F."/>
        </authorList>
    </citation>
    <scope>NUCLEOTIDE SEQUENCE [LARGE SCALE GENOMIC DNA]</scope>
    <source>
        <strain evidence="3">HGW-Kuenenbacteria-1</strain>
    </source>
</reference>
<evidence type="ECO:0000256" key="1">
    <source>
        <dbReference type="SAM" id="Phobius"/>
    </source>
</evidence>